<dbReference type="SUPFAM" id="SSF55424">
    <property type="entry name" value="FAD/NAD-linked reductases, dimerisation (C-terminal) domain"/>
    <property type="match status" value="1"/>
</dbReference>
<evidence type="ECO:0000256" key="2">
    <source>
        <dbReference type="ARBA" id="ARBA00009130"/>
    </source>
</evidence>
<comment type="cofactor">
    <cofactor evidence="1">
        <name>FAD</name>
        <dbReference type="ChEBI" id="CHEBI:57692"/>
    </cofactor>
</comment>
<dbReference type="AlphaFoldDB" id="A0A285FW56"/>
<dbReference type="Proteomes" id="UP000219573">
    <property type="component" value="Unassembled WGS sequence"/>
</dbReference>
<dbReference type="Pfam" id="PF02852">
    <property type="entry name" value="Pyr_redox_dim"/>
    <property type="match status" value="1"/>
</dbReference>
<dbReference type="Gene3D" id="3.30.110.40">
    <property type="entry name" value="TusA-like domain"/>
    <property type="match status" value="1"/>
</dbReference>
<dbReference type="Gene3D" id="3.50.50.60">
    <property type="entry name" value="FAD/NAD(P)-binding domain"/>
    <property type="match status" value="2"/>
</dbReference>
<dbReference type="Pfam" id="PF00581">
    <property type="entry name" value="Rhodanese"/>
    <property type="match status" value="1"/>
</dbReference>
<dbReference type="InterPro" id="IPR016156">
    <property type="entry name" value="FAD/NAD-linked_Rdtase_dimer_sf"/>
</dbReference>
<sequence length="828" mass="90301">MGKKVLIVGGVAGGASTAARLRRVDEEAEIIIFEKGEHISFANCGLPYHIGEVIKERDKLLVQTPKAMEARFNIDVRVMNEVLSIDKEKKEVKVKDWAKGEVYTESYDALVLSPGADPIKPPLAGIDNKNIFTLRNIPDTDQIKEFVDNNKPEHAVVVGAGYIGVEMAENLYHRGVEVSVVELAPQVLGPIDEDMAAIVHNHMRSKGINLYLSDGVKAFREENNKTIVELESGVEIEADLVVMSIGVKPSTKLAKDAGLELGETGAIKVNEYLQTSDESIYAIGDAIEVVDFVTKEPAHIPLAGPANKQGRIVANNLSGKKEKFIGTQGTAIAKVFDLTVAATGNNEKQLKKAGIDYQVSYTNSKNHAGYYPGAIPMTIKIIFTPDEGKLLGAQIVGYEGVDKRIDILATTIRFEKTVFDLQELELAYAPPFGSAKDPVNMAGFVAGNILNGMVDIIHWHELEDLSKDTIVLDVREEVEVQLGKIDDSINIPLNSLRNRLDELDKGKEIVVYCAVGLRGYIGARILMQHGFKKVKNLSGGYKLYKEIMNDKKKVLNDCNTPDCDKLNTASNPEEGQLVGKQLADKQGGKRIKLDACGLQCPGPIMQVANKMKELDEGDILEVIATDPGFTADIGAWCKSTGNKLLDTGQGGHNFSATIQKGQGRTVIATENTKNKKTMVVFSGELDRAIASFIIANGAAAMGSEVTLFFTFWGLNILRKKENIKVEKSMMDKMFGKMMPQGSEKLPLSNMNMFGMGPKMIRKVMKDKGVDSLEALIGQAKLNGVRLVACQMSMDVMGIKKEELIDGVEIGGVASFLSDAEESNMSLFI</sequence>
<evidence type="ECO:0000313" key="9">
    <source>
        <dbReference type="Proteomes" id="UP000219573"/>
    </source>
</evidence>
<dbReference type="SUPFAM" id="SSF64307">
    <property type="entry name" value="SirA-like"/>
    <property type="match status" value="1"/>
</dbReference>
<dbReference type="Pfam" id="PF07992">
    <property type="entry name" value="Pyr_redox_2"/>
    <property type="match status" value="1"/>
</dbReference>
<dbReference type="SUPFAM" id="SSF52821">
    <property type="entry name" value="Rhodanese/Cell cycle control phosphatase"/>
    <property type="match status" value="1"/>
</dbReference>
<dbReference type="InterPro" id="IPR036868">
    <property type="entry name" value="TusA-like_sf"/>
</dbReference>
<dbReference type="Gene3D" id="3.40.1260.10">
    <property type="entry name" value="DsrEFH-like"/>
    <property type="match status" value="1"/>
</dbReference>
<comment type="similarity">
    <text evidence="2">Belongs to the class-III pyridine nucleotide-disulfide oxidoreductase family.</text>
</comment>
<dbReference type="GO" id="GO:0016491">
    <property type="term" value="F:oxidoreductase activity"/>
    <property type="evidence" value="ECO:0007669"/>
    <property type="project" value="UniProtKB-KW"/>
</dbReference>
<organism evidence="8 9">
    <name type="scientific">Orenia metallireducens</name>
    <dbReference type="NCBI Taxonomy" id="1413210"/>
    <lineage>
        <taxon>Bacteria</taxon>
        <taxon>Bacillati</taxon>
        <taxon>Bacillota</taxon>
        <taxon>Clostridia</taxon>
        <taxon>Halanaerobiales</taxon>
        <taxon>Halobacteroidaceae</taxon>
        <taxon>Orenia</taxon>
    </lineage>
</organism>
<dbReference type="InterPro" id="IPR027396">
    <property type="entry name" value="DsrEFH-like"/>
</dbReference>
<dbReference type="Gene3D" id="3.40.250.10">
    <property type="entry name" value="Rhodanese-like domain"/>
    <property type="match status" value="1"/>
</dbReference>
<dbReference type="EMBL" id="OBDZ01000003">
    <property type="protein sequence ID" value="SNY15485.1"/>
    <property type="molecule type" value="Genomic_DNA"/>
</dbReference>
<evidence type="ECO:0000259" key="7">
    <source>
        <dbReference type="PROSITE" id="PS50206"/>
    </source>
</evidence>
<dbReference type="InterPro" id="IPR004099">
    <property type="entry name" value="Pyr_nucl-diS_OxRdtase_dimer"/>
</dbReference>
<dbReference type="SUPFAM" id="SSF75169">
    <property type="entry name" value="DsrEFH-like"/>
    <property type="match status" value="1"/>
</dbReference>
<dbReference type="SUPFAM" id="SSF51905">
    <property type="entry name" value="FAD/NAD(P)-binding domain"/>
    <property type="match status" value="1"/>
</dbReference>
<evidence type="ECO:0000256" key="4">
    <source>
        <dbReference type="ARBA" id="ARBA00022827"/>
    </source>
</evidence>
<keyword evidence="5" id="KW-0560">Oxidoreductase</keyword>
<dbReference type="InterPro" id="IPR001455">
    <property type="entry name" value="TusA-like"/>
</dbReference>
<dbReference type="PRINTS" id="PR00368">
    <property type="entry name" value="FADPNR"/>
</dbReference>
<dbReference type="Pfam" id="PF01206">
    <property type="entry name" value="TusA"/>
    <property type="match status" value="1"/>
</dbReference>
<keyword evidence="3" id="KW-0285">Flavoprotein</keyword>
<dbReference type="InterPro" id="IPR023753">
    <property type="entry name" value="FAD/NAD-binding_dom"/>
</dbReference>
<dbReference type="NCBIfam" id="NF010037">
    <property type="entry name" value="PRK13512.1"/>
    <property type="match status" value="1"/>
</dbReference>
<dbReference type="InterPro" id="IPR032836">
    <property type="entry name" value="DsrE2-like"/>
</dbReference>
<evidence type="ECO:0000256" key="3">
    <source>
        <dbReference type="ARBA" id="ARBA00022630"/>
    </source>
</evidence>
<dbReference type="InterPro" id="IPR036188">
    <property type="entry name" value="FAD/NAD-bd_sf"/>
</dbReference>
<proteinExistence type="inferred from homology"/>
<dbReference type="InterPro" id="IPR036873">
    <property type="entry name" value="Rhodanese-like_dom_sf"/>
</dbReference>
<keyword evidence="6" id="KW-0676">Redox-active center</keyword>
<dbReference type="PRINTS" id="PR00411">
    <property type="entry name" value="PNDRDTASEI"/>
</dbReference>
<evidence type="ECO:0000256" key="6">
    <source>
        <dbReference type="ARBA" id="ARBA00023284"/>
    </source>
</evidence>
<dbReference type="PROSITE" id="PS50206">
    <property type="entry name" value="RHODANESE_3"/>
    <property type="match status" value="1"/>
</dbReference>
<dbReference type="SMART" id="SM00450">
    <property type="entry name" value="RHOD"/>
    <property type="match status" value="1"/>
</dbReference>
<feature type="domain" description="Rhodanese" evidence="7">
    <location>
        <begin position="465"/>
        <end position="553"/>
    </location>
</feature>
<gene>
    <name evidence="8" type="ORF">SAMN06265827_10344</name>
</gene>
<dbReference type="InterPro" id="IPR050260">
    <property type="entry name" value="FAD-bd_OxRdtase"/>
</dbReference>
<evidence type="ECO:0000256" key="5">
    <source>
        <dbReference type="ARBA" id="ARBA00023002"/>
    </source>
</evidence>
<dbReference type="PROSITE" id="PS01148">
    <property type="entry name" value="UPF0033"/>
    <property type="match status" value="1"/>
</dbReference>
<dbReference type="PANTHER" id="PTHR43429:SF1">
    <property type="entry name" value="NAD(P)H SULFUR OXIDOREDUCTASE (COA-DEPENDENT)"/>
    <property type="match status" value="1"/>
</dbReference>
<dbReference type="Pfam" id="PF13686">
    <property type="entry name" value="DrsE_2"/>
    <property type="match status" value="1"/>
</dbReference>
<keyword evidence="4" id="KW-0274">FAD</keyword>
<evidence type="ECO:0000256" key="1">
    <source>
        <dbReference type="ARBA" id="ARBA00001974"/>
    </source>
</evidence>
<dbReference type="InterPro" id="IPR001763">
    <property type="entry name" value="Rhodanese-like_dom"/>
</dbReference>
<dbReference type="RefSeq" id="WP_097016522.1">
    <property type="nucleotide sequence ID" value="NZ_OBDZ01000003.1"/>
</dbReference>
<keyword evidence="9" id="KW-1185">Reference proteome</keyword>
<reference evidence="9" key="1">
    <citation type="submission" date="2017-09" db="EMBL/GenBank/DDBJ databases">
        <authorList>
            <person name="Varghese N."/>
            <person name="Submissions S."/>
        </authorList>
    </citation>
    <scope>NUCLEOTIDE SEQUENCE [LARGE SCALE GENOMIC DNA]</scope>
    <source>
        <strain evidence="9">MSL47</strain>
    </source>
</reference>
<dbReference type="OrthoDB" id="9802028at2"/>
<dbReference type="CDD" id="cd01524">
    <property type="entry name" value="RHOD_Pyr_redox"/>
    <property type="match status" value="1"/>
</dbReference>
<dbReference type="PANTHER" id="PTHR43429">
    <property type="entry name" value="PYRIDINE NUCLEOTIDE-DISULFIDE OXIDOREDUCTASE DOMAIN-CONTAINING"/>
    <property type="match status" value="1"/>
</dbReference>
<name>A0A285FW56_9FIRM</name>
<dbReference type="STRING" id="1413210.U472_14515"/>
<evidence type="ECO:0000313" key="8">
    <source>
        <dbReference type="EMBL" id="SNY15485.1"/>
    </source>
</evidence>
<protein>
    <submittedName>
        <fullName evidence="8">CoA-disulfide reductase</fullName>
    </submittedName>
</protein>
<accession>A0A285FW56</accession>